<dbReference type="PROSITE" id="PS51077">
    <property type="entry name" value="HTH_ICLR"/>
    <property type="match status" value="1"/>
</dbReference>
<dbReference type="Pfam" id="PF01614">
    <property type="entry name" value="IclR_C"/>
    <property type="match status" value="1"/>
</dbReference>
<dbReference type="EMBL" id="CP010836">
    <property type="protein sequence ID" value="AJP70678.1"/>
    <property type="molecule type" value="Genomic_DNA"/>
</dbReference>
<evidence type="ECO:0000313" key="6">
    <source>
        <dbReference type="EMBL" id="AJP70678.1"/>
    </source>
</evidence>
<dbReference type="InterPro" id="IPR014757">
    <property type="entry name" value="Tscrpt_reg_IclR_C"/>
</dbReference>
<gene>
    <name evidence="6" type="ORF">TS85_00770</name>
</gene>
<keyword evidence="1" id="KW-0805">Transcription regulation</keyword>
<dbReference type="GO" id="GO:0003700">
    <property type="term" value="F:DNA-binding transcription factor activity"/>
    <property type="evidence" value="ECO:0007669"/>
    <property type="project" value="TreeGrafter"/>
</dbReference>
<evidence type="ECO:0000259" key="5">
    <source>
        <dbReference type="PROSITE" id="PS51078"/>
    </source>
</evidence>
<keyword evidence="7" id="KW-1185">Reference proteome</keyword>
<dbReference type="SUPFAM" id="SSF55781">
    <property type="entry name" value="GAF domain-like"/>
    <property type="match status" value="1"/>
</dbReference>
<proteinExistence type="predicted"/>
<dbReference type="PANTHER" id="PTHR30136:SF24">
    <property type="entry name" value="HTH-TYPE TRANSCRIPTIONAL REPRESSOR ALLR"/>
    <property type="match status" value="1"/>
</dbReference>
<dbReference type="PANTHER" id="PTHR30136">
    <property type="entry name" value="HELIX-TURN-HELIX TRANSCRIPTIONAL REGULATOR, ICLR FAMILY"/>
    <property type="match status" value="1"/>
</dbReference>
<sequence length="237" mass="26098">MRTLDIIEFVVAHPQGVVAQQVAAALQIPVSSLSYLLATLCERSYLRRDGRRYVAGDGLDRLRLPPAARTIEERVGPQVTALRRALNETVSFFVPVGWELEARVTEAADQFLRYSISAGARAPLHCMAAGKAVLASFDEPTLHRYFAEAERRLFTPRTIVDEAAIRREIDAVREAGWAFTDEEFTLGVCGMARTVVIAGAPVGALAIALPKLRYTEAVKVDSMERLLRACTALARED</sequence>
<reference evidence="6 7" key="2">
    <citation type="submission" date="2015-02" db="EMBL/GenBank/DDBJ databases">
        <title>The complete genome of Sphingomonas hengshuiensis sp. WHSC-8 isolated from soil of Hengshui Lake.</title>
        <authorList>
            <person name="Wei S."/>
            <person name="Guo J."/>
            <person name="Su C."/>
            <person name="Wu R."/>
            <person name="Zhang Z."/>
            <person name="Liang K."/>
            <person name="Li H."/>
            <person name="Wang T."/>
            <person name="Liu H."/>
            <person name="Zhang C."/>
            <person name="Li Z."/>
            <person name="Wang Q."/>
            <person name="Meng J."/>
        </authorList>
    </citation>
    <scope>NUCLEOTIDE SEQUENCE [LARGE SCALE GENOMIC DNA]</scope>
    <source>
        <strain evidence="6 7">WHSC-8</strain>
    </source>
</reference>
<dbReference type="SUPFAM" id="SSF46785">
    <property type="entry name" value="Winged helix' DNA-binding domain"/>
    <property type="match status" value="1"/>
</dbReference>
<dbReference type="InterPro" id="IPR036388">
    <property type="entry name" value="WH-like_DNA-bd_sf"/>
</dbReference>
<evidence type="ECO:0000313" key="7">
    <source>
        <dbReference type="Proteomes" id="UP000032300"/>
    </source>
</evidence>
<accession>A0A7U5BED3</accession>
<keyword evidence="2" id="KW-0238">DNA-binding</keyword>
<feature type="domain" description="IclR-ED" evidence="5">
    <location>
        <begin position="58"/>
        <end position="237"/>
    </location>
</feature>
<evidence type="ECO:0000256" key="3">
    <source>
        <dbReference type="ARBA" id="ARBA00023163"/>
    </source>
</evidence>
<dbReference type="PROSITE" id="PS51078">
    <property type="entry name" value="ICLR_ED"/>
    <property type="match status" value="1"/>
</dbReference>
<evidence type="ECO:0000259" key="4">
    <source>
        <dbReference type="PROSITE" id="PS51077"/>
    </source>
</evidence>
<reference evidence="6 7" key="1">
    <citation type="journal article" date="2015" name="Int. J. Syst. Evol. Microbiol.">
        <title>Sphingomonas hengshuiensis sp. nov., isolated from lake wetland.</title>
        <authorList>
            <person name="Wei S."/>
            <person name="Wang T."/>
            <person name="Liu H."/>
            <person name="Zhang C."/>
            <person name="Guo J."/>
            <person name="Wang Q."/>
            <person name="Liang K."/>
            <person name="Zhang Z."/>
        </authorList>
    </citation>
    <scope>NUCLEOTIDE SEQUENCE [LARGE SCALE GENOMIC DNA]</scope>
    <source>
        <strain evidence="6 7">WHSC-8</strain>
    </source>
</reference>
<dbReference type="InterPro" id="IPR005471">
    <property type="entry name" value="Tscrpt_reg_IclR_N"/>
</dbReference>
<feature type="domain" description="HTH iclR-type" evidence="4">
    <location>
        <begin position="1"/>
        <end position="57"/>
    </location>
</feature>
<dbReference type="AlphaFoldDB" id="A0A7U5BED3"/>
<dbReference type="GO" id="GO:0045892">
    <property type="term" value="P:negative regulation of DNA-templated transcription"/>
    <property type="evidence" value="ECO:0007669"/>
    <property type="project" value="TreeGrafter"/>
</dbReference>
<organism evidence="6 7">
    <name type="scientific">Sphingomonas hengshuiensis</name>
    <dbReference type="NCBI Taxonomy" id="1609977"/>
    <lineage>
        <taxon>Bacteria</taxon>
        <taxon>Pseudomonadati</taxon>
        <taxon>Pseudomonadota</taxon>
        <taxon>Alphaproteobacteria</taxon>
        <taxon>Sphingomonadales</taxon>
        <taxon>Sphingomonadaceae</taxon>
        <taxon>Sphingomonas</taxon>
    </lineage>
</organism>
<protein>
    <submittedName>
        <fullName evidence="6">IclR family transcriptional regulator</fullName>
    </submittedName>
</protein>
<dbReference type="Proteomes" id="UP000032300">
    <property type="component" value="Chromosome"/>
</dbReference>
<dbReference type="Pfam" id="PF09339">
    <property type="entry name" value="HTH_IclR"/>
    <property type="match status" value="1"/>
</dbReference>
<dbReference type="OrthoDB" id="9807558at2"/>
<dbReference type="Gene3D" id="1.10.10.10">
    <property type="entry name" value="Winged helix-like DNA-binding domain superfamily/Winged helix DNA-binding domain"/>
    <property type="match status" value="1"/>
</dbReference>
<dbReference type="GO" id="GO:0003677">
    <property type="term" value="F:DNA binding"/>
    <property type="evidence" value="ECO:0007669"/>
    <property type="project" value="UniProtKB-KW"/>
</dbReference>
<name>A0A7U5BED3_9SPHN</name>
<dbReference type="InterPro" id="IPR036390">
    <property type="entry name" value="WH_DNA-bd_sf"/>
</dbReference>
<dbReference type="Gene3D" id="3.30.450.40">
    <property type="match status" value="1"/>
</dbReference>
<evidence type="ECO:0000256" key="1">
    <source>
        <dbReference type="ARBA" id="ARBA00023015"/>
    </source>
</evidence>
<evidence type="ECO:0000256" key="2">
    <source>
        <dbReference type="ARBA" id="ARBA00023125"/>
    </source>
</evidence>
<dbReference type="InterPro" id="IPR050707">
    <property type="entry name" value="HTH_MetabolicPath_Reg"/>
</dbReference>
<keyword evidence="3" id="KW-0804">Transcription</keyword>
<dbReference type="InterPro" id="IPR029016">
    <property type="entry name" value="GAF-like_dom_sf"/>
</dbReference>
<dbReference type="KEGG" id="sphi:TS85_00770"/>